<proteinExistence type="predicted"/>
<reference evidence="1" key="1">
    <citation type="submission" date="2022-11" db="EMBL/GenBank/DDBJ databases">
        <title>Centuries of genome instability and evolution in soft-shell clam transmissible cancer (bioRxiv).</title>
        <authorList>
            <person name="Hart S.F.M."/>
            <person name="Yonemitsu M.A."/>
            <person name="Giersch R.M."/>
            <person name="Beal B.F."/>
            <person name="Arriagada G."/>
            <person name="Davis B.W."/>
            <person name="Ostrander E.A."/>
            <person name="Goff S.P."/>
            <person name="Metzger M.J."/>
        </authorList>
    </citation>
    <scope>NUCLEOTIDE SEQUENCE</scope>
    <source>
        <strain evidence="1">MELC-2E11</strain>
        <tissue evidence="1">Siphon/mantle</tissue>
    </source>
</reference>
<evidence type="ECO:0000313" key="2">
    <source>
        <dbReference type="Proteomes" id="UP001164746"/>
    </source>
</evidence>
<name>A0ABY7DB44_MYAAR</name>
<protein>
    <submittedName>
        <fullName evidence="1">Uncharacterized protein</fullName>
    </submittedName>
</protein>
<gene>
    <name evidence="1" type="ORF">MAR_006974</name>
</gene>
<dbReference type="EMBL" id="CP111012">
    <property type="protein sequence ID" value="WAQ94503.1"/>
    <property type="molecule type" value="Genomic_DNA"/>
</dbReference>
<dbReference type="Proteomes" id="UP001164746">
    <property type="component" value="Chromosome 1"/>
</dbReference>
<accession>A0ABY7DB44</accession>
<organism evidence="1 2">
    <name type="scientific">Mya arenaria</name>
    <name type="common">Soft-shell clam</name>
    <dbReference type="NCBI Taxonomy" id="6604"/>
    <lineage>
        <taxon>Eukaryota</taxon>
        <taxon>Metazoa</taxon>
        <taxon>Spiralia</taxon>
        <taxon>Lophotrochozoa</taxon>
        <taxon>Mollusca</taxon>
        <taxon>Bivalvia</taxon>
        <taxon>Autobranchia</taxon>
        <taxon>Heteroconchia</taxon>
        <taxon>Euheterodonta</taxon>
        <taxon>Imparidentia</taxon>
        <taxon>Neoheterodontei</taxon>
        <taxon>Myida</taxon>
        <taxon>Myoidea</taxon>
        <taxon>Myidae</taxon>
        <taxon>Mya</taxon>
    </lineage>
</organism>
<keyword evidence="2" id="KW-1185">Reference proteome</keyword>
<evidence type="ECO:0000313" key="1">
    <source>
        <dbReference type="EMBL" id="WAQ94503.1"/>
    </source>
</evidence>
<sequence>MKELFKKFPYSAVLPKLKVIECKSDDHYHAIEDHKDLYQKFEEGNHMVRKSDRLWAGLSVNLTIEQVLVRSMKPSGDLTRGRGAAYHMTPCKSTTTLAVSLTVTGARQTRDMKDTPEFRTISLKETPSVQIQACEYELCSHPPALFDTSLLFRQPQQLVLADATLALLSPDFSGITGQDQNALDGGALVQCIPCTRGIPHTIKYAGCALSTSQGSMERQLLCLMVIRAHP</sequence>